<accession>A0A0F6TAE3</accession>
<evidence type="ECO:0000256" key="6">
    <source>
        <dbReference type="ARBA" id="ARBA00047473"/>
    </source>
</evidence>
<dbReference type="Proteomes" id="UP000033566">
    <property type="component" value="Chromosome"/>
</dbReference>
<dbReference type="Gene3D" id="3.40.50.720">
    <property type="entry name" value="NAD(P)-binding Rossmann-like Domain"/>
    <property type="match status" value="2"/>
</dbReference>
<dbReference type="GO" id="GO:0000271">
    <property type="term" value="P:polysaccharide biosynthetic process"/>
    <property type="evidence" value="ECO:0007669"/>
    <property type="project" value="InterPro"/>
</dbReference>
<organism evidence="8 9">
    <name type="scientific">Corynebacterium camporealensis</name>
    <dbReference type="NCBI Taxonomy" id="161896"/>
    <lineage>
        <taxon>Bacteria</taxon>
        <taxon>Bacillati</taxon>
        <taxon>Actinomycetota</taxon>
        <taxon>Actinomycetes</taxon>
        <taxon>Mycobacteriales</taxon>
        <taxon>Corynebacteriaceae</taxon>
        <taxon>Corynebacterium</taxon>
    </lineage>
</organism>
<dbReference type="PIRSF" id="PIRSF000124">
    <property type="entry name" value="UDPglc_GDPman_dh"/>
    <property type="match status" value="1"/>
</dbReference>
<dbReference type="PATRIC" id="fig|161896.4.peg.1040"/>
<dbReference type="SUPFAM" id="SSF52413">
    <property type="entry name" value="UDP-glucose/GDP-mannose dehydrogenase C-terminal domain"/>
    <property type="match status" value="1"/>
</dbReference>
<gene>
    <name evidence="8" type="ORF">UL81_05285</name>
</gene>
<dbReference type="Pfam" id="PF03720">
    <property type="entry name" value="UDPG_MGDP_dh_C"/>
    <property type="match status" value="1"/>
</dbReference>
<dbReference type="InterPro" id="IPR008927">
    <property type="entry name" value="6-PGluconate_DH-like_C_sf"/>
</dbReference>
<dbReference type="InterPro" id="IPR028357">
    <property type="entry name" value="UDPglc_DH_bac"/>
</dbReference>
<dbReference type="InterPro" id="IPR014027">
    <property type="entry name" value="UDP-Glc/GDP-Man_DH_C"/>
</dbReference>
<evidence type="ECO:0000256" key="2">
    <source>
        <dbReference type="ARBA" id="ARBA00006601"/>
    </source>
</evidence>
<keyword evidence="9" id="KW-1185">Reference proteome</keyword>
<dbReference type="AlphaFoldDB" id="A0A0F6TAE3"/>
<dbReference type="STRING" id="161896.UL81_05285"/>
<dbReference type="SUPFAM" id="SSF48179">
    <property type="entry name" value="6-phosphogluconate dehydrogenase C-terminal domain-like"/>
    <property type="match status" value="1"/>
</dbReference>
<dbReference type="PANTHER" id="PTHR43750:SF3">
    <property type="entry name" value="UDP-GLUCOSE 6-DEHYDROGENASE TUAD"/>
    <property type="match status" value="1"/>
</dbReference>
<dbReference type="Gene3D" id="1.20.5.100">
    <property type="entry name" value="Cytochrome c1, transmembrane anchor, C-terminal"/>
    <property type="match status" value="1"/>
</dbReference>
<proteinExistence type="inferred from homology"/>
<dbReference type="KEGG" id="ccj:UL81_05285"/>
<reference evidence="8 9" key="1">
    <citation type="journal article" date="2015" name="Genome Announc.">
        <title>Complete Genome Sequence of Corynebacterium camporealensis DSM 44610, Isolated from the Milk of a Manchega Sheep with Subclinical Mastitis.</title>
        <authorList>
            <person name="Ruckert C."/>
            <person name="Albersmeier A."/>
            <person name="Winkler A."/>
            <person name="Tauch A."/>
        </authorList>
    </citation>
    <scope>NUCLEOTIDE SEQUENCE [LARGE SCALE GENOMIC DNA]</scope>
    <source>
        <strain evidence="8 9">DSM 44610</strain>
    </source>
</reference>
<dbReference type="SUPFAM" id="SSF51735">
    <property type="entry name" value="NAD(P)-binding Rossmann-fold domains"/>
    <property type="match status" value="1"/>
</dbReference>
<evidence type="ECO:0000256" key="5">
    <source>
        <dbReference type="ARBA" id="ARBA00023027"/>
    </source>
</evidence>
<keyword evidence="5 7" id="KW-0520">NAD</keyword>
<dbReference type="RefSeq" id="WP_035105584.1">
    <property type="nucleotide sequence ID" value="NZ_CP011311.1"/>
</dbReference>
<dbReference type="EC" id="1.1.1.22" evidence="3 7"/>
<dbReference type="PANTHER" id="PTHR43750">
    <property type="entry name" value="UDP-GLUCOSE 6-DEHYDROGENASE TUAD"/>
    <property type="match status" value="1"/>
</dbReference>
<dbReference type="EMBL" id="CP011311">
    <property type="protein sequence ID" value="AKE39029.1"/>
    <property type="molecule type" value="Genomic_DNA"/>
</dbReference>
<dbReference type="PIRSF" id="PIRSF500134">
    <property type="entry name" value="UDPglc_DH_bac"/>
    <property type="match status" value="1"/>
</dbReference>
<comment type="catalytic activity">
    <reaction evidence="6 7">
        <text>UDP-alpha-D-glucose + 2 NAD(+) + H2O = UDP-alpha-D-glucuronate + 2 NADH + 3 H(+)</text>
        <dbReference type="Rhea" id="RHEA:23596"/>
        <dbReference type="ChEBI" id="CHEBI:15377"/>
        <dbReference type="ChEBI" id="CHEBI:15378"/>
        <dbReference type="ChEBI" id="CHEBI:57540"/>
        <dbReference type="ChEBI" id="CHEBI:57945"/>
        <dbReference type="ChEBI" id="CHEBI:58052"/>
        <dbReference type="ChEBI" id="CHEBI:58885"/>
        <dbReference type="EC" id="1.1.1.22"/>
    </reaction>
</comment>
<dbReference type="GO" id="GO:0003979">
    <property type="term" value="F:UDP-glucose 6-dehydrogenase activity"/>
    <property type="evidence" value="ECO:0007669"/>
    <property type="project" value="UniProtKB-EC"/>
</dbReference>
<name>A0A0F6TAE3_9CORY</name>
<dbReference type="InterPro" id="IPR001732">
    <property type="entry name" value="UDP-Glc/GDP-Man_DH_N"/>
</dbReference>
<dbReference type="OrthoDB" id="5193947at2"/>
<comment type="similarity">
    <text evidence="2 7">Belongs to the UDP-glucose/GDP-mannose dehydrogenase family.</text>
</comment>
<evidence type="ECO:0000256" key="7">
    <source>
        <dbReference type="PIRNR" id="PIRNR000124"/>
    </source>
</evidence>
<dbReference type="InterPro" id="IPR017476">
    <property type="entry name" value="UDP-Glc/GDP-Man"/>
</dbReference>
<protein>
    <recommendedName>
        <fullName evidence="3 7">UDP-glucose 6-dehydrogenase</fullName>
        <ecNumber evidence="3 7">1.1.1.22</ecNumber>
    </recommendedName>
</protein>
<dbReference type="UniPathway" id="UPA00038">
    <property type="reaction ID" value="UER00491"/>
</dbReference>
<dbReference type="InterPro" id="IPR036291">
    <property type="entry name" value="NAD(P)-bd_dom_sf"/>
</dbReference>
<dbReference type="SMART" id="SM00984">
    <property type="entry name" value="UDPG_MGDP_dh_C"/>
    <property type="match status" value="1"/>
</dbReference>
<dbReference type="InterPro" id="IPR014026">
    <property type="entry name" value="UDP-Glc/GDP-Man_DH_dimer"/>
</dbReference>
<dbReference type="GO" id="GO:0051287">
    <property type="term" value="F:NAD binding"/>
    <property type="evidence" value="ECO:0007669"/>
    <property type="project" value="InterPro"/>
</dbReference>
<evidence type="ECO:0000256" key="1">
    <source>
        <dbReference type="ARBA" id="ARBA00004701"/>
    </source>
</evidence>
<dbReference type="InterPro" id="IPR036220">
    <property type="entry name" value="UDP-Glc/GDP-Man_DH_C_sf"/>
</dbReference>
<evidence type="ECO:0000313" key="8">
    <source>
        <dbReference type="EMBL" id="AKE39029.1"/>
    </source>
</evidence>
<dbReference type="Pfam" id="PF03721">
    <property type="entry name" value="UDPG_MGDP_dh_N"/>
    <property type="match status" value="1"/>
</dbReference>
<evidence type="ECO:0000256" key="4">
    <source>
        <dbReference type="ARBA" id="ARBA00023002"/>
    </source>
</evidence>
<comment type="pathway">
    <text evidence="1">Nucleotide-sugar biosynthesis; UDP-alpha-D-glucuronate biosynthesis; UDP-alpha-D-glucuronate from UDP-alpha-D-glucose: step 1/1.</text>
</comment>
<keyword evidence="4 7" id="KW-0560">Oxidoreductase</keyword>
<sequence length="442" mass="46608">MKISVIGCGYLGAVHAACMASLGHEVIGIDVDASRVAALNAGRPPFYEPGFPEVLGEALATGRLRFAMNTDPGVIADADVHFIAVGTPQSSDGEAADVSYVDAAVDFIMEAIKHSTRDRSTPPVVVGKSTVPVGTAARLQTRLDAVGALLVWNPEFLREGHAVADTLCPDRIVYGLPDKGGEVARRVLDEVYAEALSAGIPQVLTDFATAELVKVAANSFLATKISFINAMAQLCEATGGDVTQLAEAIGHDKRIGKHFLGAGIGFGGGCLPKDIRAFAARAGQLDIAEVVDLLHTVDAINHQAMRRVVAACERELGDVHSTHIGILGGAFKANSDDIRESPALLIASELAARGARVSIYDPQAGSNIAAKYPALNVVDSLDEAVTGADMTLVLTEWKEFRELSPADIAKHGARRRILDGRNILDPAEWKDAGWSYTGMGRA</sequence>
<dbReference type="GO" id="GO:0006065">
    <property type="term" value="P:UDP-glucuronate biosynthetic process"/>
    <property type="evidence" value="ECO:0007669"/>
    <property type="project" value="UniProtKB-UniPathway"/>
</dbReference>
<dbReference type="HOGENOM" id="CLU_023810_1_2_11"/>
<dbReference type="Pfam" id="PF00984">
    <property type="entry name" value="UDPG_MGDP_dh"/>
    <property type="match status" value="1"/>
</dbReference>
<evidence type="ECO:0000256" key="3">
    <source>
        <dbReference type="ARBA" id="ARBA00012954"/>
    </source>
</evidence>
<evidence type="ECO:0000313" key="9">
    <source>
        <dbReference type="Proteomes" id="UP000033566"/>
    </source>
</evidence>
<dbReference type="NCBIfam" id="TIGR03026">
    <property type="entry name" value="NDP-sugDHase"/>
    <property type="match status" value="1"/>
</dbReference>